<sequence>MSKRMQREMNKIDIPDELGERSLRGVRKAWKEKPVRRRPNGGLIAIVAALFLLIGGGIITSISLQQQGDYSSSESSSESAESSGDMEAAEESARVEGLVLVNGEIYRRIYEQGAAVQVEIGTIKEKVAARESLEENLTSTVLEEGTVLYNTEEEGVLAAELPEGEYLYFVKEGRE</sequence>
<keyword evidence="2" id="KW-0472">Membrane</keyword>
<keyword evidence="4" id="KW-1185">Reference proteome</keyword>
<evidence type="ECO:0000256" key="2">
    <source>
        <dbReference type="SAM" id="Phobius"/>
    </source>
</evidence>
<evidence type="ECO:0000313" key="3">
    <source>
        <dbReference type="EMBL" id="SDJ14048.1"/>
    </source>
</evidence>
<dbReference type="EMBL" id="FNEV01000002">
    <property type="protein sequence ID" value="SDJ14048.1"/>
    <property type="molecule type" value="Genomic_DNA"/>
</dbReference>
<organism evidence="3 4">
    <name type="scientific">Salimicrobium halophilum</name>
    <dbReference type="NCBI Taxonomy" id="86666"/>
    <lineage>
        <taxon>Bacteria</taxon>
        <taxon>Bacillati</taxon>
        <taxon>Bacillota</taxon>
        <taxon>Bacilli</taxon>
        <taxon>Bacillales</taxon>
        <taxon>Bacillaceae</taxon>
        <taxon>Salimicrobium</taxon>
    </lineage>
</organism>
<dbReference type="RefSeq" id="WP_093192520.1">
    <property type="nucleotide sequence ID" value="NZ_FNEV01000002.1"/>
</dbReference>
<dbReference type="AlphaFoldDB" id="A0A1G8RAR4"/>
<feature type="compositionally biased region" description="Low complexity" evidence="1">
    <location>
        <begin position="69"/>
        <end position="86"/>
    </location>
</feature>
<dbReference type="Proteomes" id="UP000199225">
    <property type="component" value="Unassembled WGS sequence"/>
</dbReference>
<keyword evidence="2" id="KW-1133">Transmembrane helix</keyword>
<gene>
    <name evidence="3" type="ORF">SAMN04490247_0926</name>
</gene>
<dbReference type="OrthoDB" id="1899479at2"/>
<feature type="region of interest" description="Disordered" evidence="1">
    <location>
        <begin position="69"/>
        <end position="89"/>
    </location>
</feature>
<keyword evidence="2" id="KW-0812">Transmembrane</keyword>
<evidence type="ECO:0000256" key="1">
    <source>
        <dbReference type="SAM" id="MobiDB-lite"/>
    </source>
</evidence>
<reference evidence="4" key="1">
    <citation type="submission" date="2016-10" db="EMBL/GenBank/DDBJ databases">
        <authorList>
            <person name="Varghese N."/>
            <person name="Submissions S."/>
        </authorList>
    </citation>
    <scope>NUCLEOTIDE SEQUENCE [LARGE SCALE GENOMIC DNA]</scope>
    <source>
        <strain evidence="4">DSM 4771</strain>
    </source>
</reference>
<evidence type="ECO:0000313" key="4">
    <source>
        <dbReference type="Proteomes" id="UP000199225"/>
    </source>
</evidence>
<proteinExistence type="predicted"/>
<dbReference type="STRING" id="86666.SAMN04490247_0926"/>
<name>A0A1G8RAR4_9BACI</name>
<accession>A0A1G8RAR4</accession>
<protein>
    <submittedName>
        <fullName evidence="3">Uncharacterized protein</fullName>
    </submittedName>
</protein>
<feature type="transmembrane region" description="Helical" evidence="2">
    <location>
        <begin position="41"/>
        <end position="64"/>
    </location>
</feature>